<protein>
    <recommendedName>
        <fullName evidence="1">Helix-turn-helix domain-containing protein</fullName>
    </recommendedName>
</protein>
<dbReference type="SUPFAM" id="SSF46955">
    <property type="entry name" value="Putative DNA-binding domain"/>
    <property type="match status" value="1"/>
</dbReference>
<dbReference type="OrthoDB" id="5524782at2"/>
<evidence type="ECO:0000313" key="3">
    <source>
        <dbReference type="EMBL" id="GEO93106.1"/>
    </source>
</evidence>
<gene>
    <name evidence="2" type="ORF">AS188_00415</name>
    <name evidence="3" type="ORF">KFL01_24120</name>
</gene>
<dbReference type="InterPro" id="IPR041657">
    <property type="entry name" value="HTH_17"/>
</dbReference>
<dbReference type="EMBL" id="CP013254">
    <property type="protein sequence ID" value="ALU40952.1"/>
    <property type="molecule type" value="Genomic_DNA"/>
</dbReference>
<name>A0A0U3HJ85_9MICC</name>
<dbReference type="Proteomes" id="UP000057181">
    <property type="component" value="Chromosome"/>
</dbReference>
<evidence type="ECO:0000313" key="4">
    <source>
        <dbReference type="Proteomes" id="UP000057181"/>
    </source>
</evidence>
<evidence type="ECO:0000259" key="1">
    <source>
        <dbReference type="Pfam" id="PF12728"/>
    </source>
</evidence>
<sequence length="70" mass="7534">MLNDTSQLLTPAELAKHLHSAPATLAQWRYRGKGPKFVKVGRKVLYRASDVNDWIAAQTVQGTAEGGAAA</sequence>
<keyword evidence="5" id="KW-1185">Reference proteome</keyword>
<dbReference type="AlphaFoldDB" id="A0A0U3HJ85"/>
<reference evidence="2 4" key="1">
    <citation type="submission" date="2015-11" db="EMBL/GenBank/DDBJ databases">
        <title>Complete Genome Sequence of Kocuria flava strain HO-9041.</title>
        <authorList>
            <person name="Zhou M."/>
            <person name="Dai J."/>
        </authorList>
    </citation>
    <scope>NUCLEOTIDE SEQUENCE [LARGE SCALE GENOMIC DNA]</scope>
    <source>
        <strain evidence="2 4">HO-9041</strain>
    </source>
</reference>
<organism evidence="2 4">
    <name type="scientific">Kocuria flava</name>
    <dbReference type="NCBI Taxonomy" id="446860"/>
    <lineage>
        <taxon>Bacteria</taxon>
        <taxon>Bacillati</taxon>
        <taxon>Actinomycetota</taxon>
        <taxon>Actinomycetes</taxon>
        <taxon>Micrococcales</taxon>
        <taxon>Micrococcaceae</taxon>
        <taxon>Kocuria</taxon>
    </lineage>
</organism>
<feature type="domain" description="Helix-turn-helix" evidence="1">
    <location>
        <begin position="8"/>
        <end position="58"/>
    </location>
</feature>
<dbReference type="KEGG" id="kfv:AS188_00415"/>
<dbReference type="Pfam" id="PF12728">
    <property type="entry name" value="HTH_17"/>
    <property type="match status" value="1"/>
</dbReference>
<evidence type="ECO:0000313" key="5">
    <source>
        <dbReference type="Proteomes" id="UP000321155"/>
    </source>
</evidence>
<dbReference type="STRING" id="446860.AS188_00415"/>
<dbReference type="InterPro" id="IPR009061">
    <property type="entry name" value="DNA-bd_dom_put_sf"/>
</dbReference>
<dbReference type="EMBL" id="BJZR01000084">
    <property type="protein sequence ID" value="GEO93106.1"/>
    <property type="molecule type" value="Genomic_DNA"/>
</dbReference>
<accession>A0A0U3HJ85</accession>
<dbReference type="RefSeq" id="WP_058859625.1">
    <property type="nucleotide sequence ID" value="NZ_BJZR01000084.1"/>
</dbReference>
<reference evidence="3 5" key="2">
    <citation type="submission" date="2019-07" db="EMBL/GenBank/DDBJ databases">
        <title>Whole genome shotgun sequence of Kocuria flava NBRC 107626.</title>
        <authorList>
            <person name="Hosoyama A."/>
            <person name="Uohara A."/>
            <person name="Ohji S."/>
            <person name="Ichikawa N."/>
        </authorList>
    </citation>
    <scope>NUCLEOTIDE SEQUENCE [LARGE SCALE GENOMIC DNA]</scope>
    <source>
        <strain evidence="3 5">NBRC 107626</strain>
    </source>
</reference>
<proteinExistence type="predicted"/>
<dbReference type="Proteomes" id="UP000321155">
    <property type="component" value="Unassembled WGS sequence"/>
</dbReference>
<evidence type="ECO:0000313" key="2">
    <source>
        <dbReference type="EMBL" id="ALU40952.1"/>
    </source>
</evidence>